<reference evidence="1" key="1">
    <citation type="submission" date="2014-09" db="EMBL/GenBank/DDBJ databases">
        <authorList>
            <person name="Magalhaes I.L.F."/>
            <person name="Oliveira U."/>
            <person name="Santos F.R."/>
            <person name="Vidigal T.H.D.A."/>
            <person name="Brescovit A.D."/>
            <person name="Santos A.J."/>
        </authorList>
    </citation>
    <scope>NUCLEOTIDE SEQUENCE</scope>
    <source>
        <tissue evidence="1">Shoot tissue taken approximately 20 cm above the soil surface</tissue>
    </source>
</reference>
<organism evidence="1">
    <name type="scientific">Arundo donax</name>
    <name type="common">Giant reed</name>
    <name type="synonym">Donax arundinaceus</name>
    <dbReference type="NCBI Taxonomy" id="35708"/>
    <lineage>
        <taxon>Eukaryota</taxon>
        <taxon>Viridiplantae</taxon>
        <taxon>Streptophyta</taxon>
        <taxon>Embryophyta</taxon>
        <taxon>Tracheophyta</taxon>
        <taxon>Spermatophyta</taxon>
        <taxon>Magnoliopsida</taxon>
        <taxon>Liliopsida</taxon>
        <taxon>Poales</taxon>
        <taxon>Poaceae</taxon>
        <taxon>PACMAD clade</taxon>
        <taxon>Arundinoideae</taxon>
        <taxon>Arundineae</taxon>
        <taxon>Arundo</taxon>
    </lineage>
</organism>
<name>A0A0A9HNZ3_ARUDO</name>
<reference evidence="1" key="2">
    <citation type="journal article" date="2015" name="Data Brief">
        <title>Shoot transcriptome of the giant reed, Arundo donax.</title>
        <authorList>
            <person name="Barrero R.A."/>
            <person name="Guerrero F.D."/>
            <person name="Moolhuijzen P."/>
            <person name="Goolsby J.A."/>
            <person name="Tidwell J."/>
            <person name="Bellgard S.E."/>
            <person name="Bellgard M.I."/>
        </authorList>
    </citation>
    <scope>NUCLEOTIDE SEQUENCE</scope>
    <source>
        <tissue evidence="1">Shoot tissue taken approximately 20 cm above the soil surface</tissue>
    </source>
</reference>
<dbReference type="AlphaFoldDB" id="A0A0A9HNZ3"/>
<accession>A0A0A9HNZ3</accession>
<proteinExistence type="predicted"/>
<sequence>MPYATSTVNMYHILILQAAEQQTPYLPSFSFFFGRCTSFYHAQEDKTVTLRQ</sequence>
<dbReference type="EMBL" id="GBRH01159016">
    <property type="protein sequence ID" value="JAE38880.1"/>
    <property type="molecule type" value="Transcribed_RNA"/>
</dbReference>
<evidence type="ECO:0000313" key="1">
    <source>
        <dbReference type="EMBL" id="JAE38880.1"/>
    </source>
</evidence>
<protein>
    <submittedName>
        <fullName evidence="1">Uncharacterized protein</fullName>
    </submittedName>
</protein>